<feature type="domain" description="Thioredoxin-like fold" evidence="9">
    <location>
        <begin position="64"/>
        <end position="226"/>
    </location>
</feature>
<keyword evidence="3" id="KW-0732">Signal</keyword>
<dbReference type="InterPro" id="IPR036249">
    <property type="entry name" value="Thioredoxin-like_sf"/>
</dbReference>
<keyword evidence="11" id="KW-1185">Reference proteome</keyword>
<dbReference type="KEGG" id="sawl:NGM29_17820"/>
<dbReference type="GO" id="GO:0016491">
    <property type="term" value="F:oxidoreductase activity"/>
    <property type="evidence" value="ECO:0007669"/>
    <property type="project" value="UniProtKB-KW"/>
</dbReference>
<name>A0A9E7NB14_9EURY</name>
<keyword evidence="7" id="KW-0676">Redox-active center</keyword>
<dbReference type="Pfam" id="PF13462">
    <property type="entry name" value="Thioredoxin_4"/>
    <property type="match status" value="1"/>
</dbReference>
<dbReference type="PANTHER" id="PTHR13887:SF14">
    <property type="entry name" value="DISULFIDE BOND FORMATION PROTEIN D"/>
    <property type="match status" value="1"/>
</dbReference>
<comment type="similarity">
    <text evidence="1">Belongs to the thioredoxin family. DsbA subfamily.</text>
</comment>
<dbReference type="PROSITE" id="PS51257">
    <property type="entry name" value="PROKAR_LIPOPROTEIN"/>
    <property type="match status" value="1"/>
</dbReference>
<dbReference type="RefSeq" id="WP_254158126.1">
    <property type="nucleotide sequence ID" value="NZ_CP100355.1"/>
</dbReference>
<keyword evidence="4" id="KW-0813">Transport</keyword>
<accession>A0A9E7NB14</accession>
<reference evidence="10" key="1">
    <citation type="submission" date="2022-06" db="EMBL/GenBank/DDBJ databases">
        <title>Diverse halophilic archaea isolated from saline environments.</title>
        <authorList>
            <person name="Cui H.-L."/>
        </authorList>
    </citation>
    <scope>NUCLEOTIDE SEQUENCE</scope>
    <source>
        <strain evidence="10">WLHS1</strain>
    </source>
</reference>
<gene>
    <name evidence="10" type="ORF">NGM29_17820</name>
</gene>
<sequence>MNVTRRRFAALAAGSAVAGAGCLGGGDAEGDGNGNGDGDEKGNGNGNGDGSDSGVDEDDLLEIPVIGDPDADVTVTVFEDFGCGHCAIYHTEMFPDIKDAYVDGEQIRYEHRDFPIPVQDEWSYAVASAARSVQDQEGNEAFFEFTGEIFNHWDDGYSYDLIEQVASDFGFDAEQVRADAESVTYRDGLEAERAHGMELGIEGTPWIVVDGDRVEPDTAAIVGAIDEALADD</sequence>
<dbReference type="AlphaFoldDB" id="A0A9E7NB14"/>
<evidence type="ECO:0000256" key="2">
    <source>
        <dbReference type="ARBA" id="ARBA00007787"/>
    </source>
</evidence>
<protein>
    <submittedName>
        <fullName evidence="10">DsbA family protein</fullName>
    </submittedName>
</protein>
<keyword evidence="5" id="KW-0560">Oxidoreductase</keyword>
<evidence type="ECO:0000256" key="4">
    <source>
        <dbReference type="ARBA" id="ARBA00022982"/>
    </source>
</evidence>
<evidence type="ECO:0000256" key="3">
    <source>
        <dbReference type="ARBA" id="ARBA00022729"/>
    </source>
</evidence>
<comment type="similarity">
    <text evidence="2">Belongs to the glutaredoxin family.</text>
</comment>
<evidence type="ECO:0000256" key="1">
    <source>
        <dbReference type="ARBA" id="ARBA00005791"/>
    </source>
</evidence>
<evidence type="ECO:0000259" key="9">
    <source>
        <dbReference type="Pfam" id="PF13462"/>
    </source>
</evidence>
<evidence type="ECO:0000256" key="6">
    <source>
        <dbReference type="ARBA" id="ARBA00023157"/>
    </source>
</evidence>
<dbReference type="SUPFAM" id="SSF52833">
    <property type="entry name" value="Thioredoxin-like"/>
    <property type="match status" value="1"/>
</dbReference>
<evidence type="ECO:0000256" key="7">
    <source>
        <dbReference type="ARBA" id="ARBA00023284"/>
    </source>
</evidence>
<evidence type="ECO:0000313" key="11">
    <source>
        <dbReference type="Proteomes" id="UP001056855"/>
    </source>
</evidence>
<dbReference type="GeneID" id="73291944"/>
<dbReference type="EMBL" id="CP100355">
    <property type="protein sequence ID" value="UTF53600.1"/>
    <property type="molecule type" value="Genomic_DNA"/>
</dbReference>
<dbReference type="Proteomes" id="UP001056855">
    <property type="component" value="Chromosome"/>
</dbReference>
<keyword evidence="6" id="KW-1015">Disulfide bond</keyword>
<proteinExistence type="inferred from homology"/>
<keyword evidence="4" id="KW-0249">Electron transport</keyword>
<dbReference type="Gene3D" id="3.40.30.10">
    <property type="entry name" value="Glutaredoxin"/>
    <property type="match status" value="1"/>
</dbReference>
<organism evidence="10 11">
    <name type="scientific">Natronosalvus rutilus</name>
    <dbReference type="NCBI Taxonomy" id="2953753"/>
    <lineage>
        <taxon>Archaea</taxon>
        <taxon>Methanobacteriati</taxon>
        <taxon>Methanobacteriota</taxon>
        <taxon>Stenosarchaea group</taxon>
        <taxon>Halobacteria</taxon>
        <taxon>Halobacteriales</taxon>
        <taxon>Natrialbaceae</taxon>
        <taxon>Natronosalvus</taxon>
    </lineage>
</organism>
<feature type="region of interest" description="Disordered" evidence="8">
    <location>
        <begin position="23"/>
        <end position="57"/>
    </location>
</feature>
<dbReference type="PANTHER" id="PTHR13887">
    <property type="entry name" value="GLUTATHIONE S-TRANSFERASE KAPPA"/>
    <property type="match status" value="1"/>
</dbReference>
<evidence type="ECO:0000313" key="10">
    <source>
        <dbReference type="EMBL" id="UTF53600.1"/>
    </source>
</evidence>
<feature type="compositionally biased region" description="Gly residues" evidence="8">
    <location>
        <begin position="23"/>
        <end position="36"/>
    </location>
</feature>
<dbReference type="InterPro" id="IPR012336">
    <property type="entry name" value="Thioredoxin-like_fold"/>
</dbReference>
<evidence type="ECO:0000256" key="8">
    <source>
        <dbReference type="SAM" id="MobiDB-lite"/>
    </source>
</evidence>
<evidence type="ECO:0000256" key="5">
    <source>
        <dbReference type="ARBA" id="ARBA00023002"/>
    </source>
</evidence>